<dbReference type="AlphaFoldDB" id="A0A2A5WTR6"/>
<sequence length="91" mass="10347">MTLVKKILENGEPCKKCAEVQARLEQSGQMDAIDEVLIADERDPESEGMKLAQSLQVDRAPFFVVRETPDAEPVVYTVYFKFAKEVLRNRS</sequence>
<accession>A0A2A5WTR6</accession>
<gene>
    <name evidence="1" type="ORF">CNE99_04660</name>
</gene>
<name>A0A2A5WTR6_9GAMM</name>
<reference evidence="1 2" key="1">
    <citation type="submission" date="2017-08" db="EMBL/GenBank/DDBJ databases">
        <title>Fine stratification of microbial communities through a metagenomic profile of the photic zone.</title>
        <authorList>
            <person name="Haro-Moreno J.M."/>
            <person name="Lopez-Perez M."/>
            <person name="De La Torre J."/>
            <person name="Picazo A."/>
            <person name="Camacho A."/>
            <person name="Rodriguez-Valera F."/>
        </authorList>
    </citation>
    <scope>NUCLEOTIDE SEQUENCE [LARGE SCALE GENOMIC DNA]</scope>
    <source>
        <strain evidence="1">MED-G24</strain>
    </source>
</reference>
<organism evidence="1 2">
    <name type="scientific">OM182 bacterium MED-G24</name>
    <dbReference type="NCBI Taxonomy" id="1986255"/>
    <lineage>
        <taxon>Bacteria</taxon>
        <taxon>Pseudomonadati</taxon>
        <taxon>Pseudomonadota</taxon>
        <taxon>Gammaproteobacteria</taxon>
        <taxon>OMG group</taxon>
        <taxon>OM182 clade</taxon>
    </lineage>
</organism>
<comment type="caution">
    <text evidence="1">The sequence shown here is derived from an EMBL/GenBank/DDBJ whole genome shotgun (WGS) entry which is preliminary data.</text>
</comment>
<evidence type="ECO:0000313" key="1">
    <source>
        <dbReference type="EMBL" id="PDH39869.1"/>
    </source>
</evidence>
<dbReference type="Proteomes" id="UP000219327">
    <property type="component" value="Unassembled WGS sequence"/>
</dbReference>
<dbReference type="EMBL" id="NTKD01000018">
    <property type="protein sequence ID" value="PDH39869.1"/>
    <property type="molecule type" value="Genomic_DNA"/>
</dbReference>
<proteinExistence type="predicted"/>
<evidence type="ECO:0008006" key="3">
    <source>
        <dbReference type="Google" id="ProtNLM"/>
    </source>
</evidence>
<evidence type="ECO:0000313" key="2">
    <source>
        <dbReference type="Proteomes" id="UP000219327"/>
    </source>
</evidence>
<protein>
    <recommendedName>
        <fullName evidence="3">Thioredoxin-like fold domain-containing protein</fullName>
    </recommendedName>
</protein>